<name>A0A9X9X705_9PROT</name>
<organism evidence="1 2">
    <name type="scientific">Neoroseomonas eburnea</name>
    <dbReference type="NCBI Taxonomy" id="1346889"/>
    <lineage>
        <taxon>Bacteria</taxon>
        <taxon>Pseudomonadati</taxon>
        <taxon>Pseudomonadota</taxon>
        <taxon>Alphaproteobacteria</taxon>
        <taxon>Acetobacterales</taxon>
        <taxon>Acetobacteraceae</taxon>
        <taxon>Neoroseomonas</taxon>
    </lineage>
</organism>
<dbReference type="EMBL" id="JAAEDL010000002">
    <property type="protein sequence ID" value="MBR0679491.1"/>
    <property type="molecule type" value="Genomic_DNA"/>
</dbReference>
<sequence length="49" mass="4879">MSGLVLILGAGDMGSAVAHAPLGAGWAAAMHDDPAPPHLRLLMAFADAL</sequence>
<protein>
    <submittedName>
        <fullName evidence="1">Uncharacterized protein</fullName>
    </submittedName>
</protein>
<proteinExistence type="predicted"/>
<accession>A0A9X9X705</accession>
<gene>
    <name evidence="1" type="ORF">GXW74_03260</name>
</gene>
<keyword evidence="2" id="KW-1185">Reference proteome</keyword>
<evidence type="ECO:0000313" key="1">
    <source>
        <dbReference type="EMBL" id="MBR0679491.1"/>
    </source>
</evidence>
<comment type="caution">
    <text evidence="1">The sequence shown here is derived from an EMBL/GenBank/DDBJ whole genome shotgun (WGS) entry which is preliminary data.</text>
</comment>
<dbReference type="AlphaFoldDB" id="A0A9X9X705"/>
<reference evidence="1" key="1">
    <citation type="submission" date="2020-01" db="EMBL/GenBank/DDBJ databases">
        <authorList>
            <person name="Rat A."/>
        </authorList>
    </citation>
    <scope>NUCLEOTIDE SEQUENCE</scope>
    <source>
        <strain evidence="1">LMG 31228</strain>
    </source>
</reference>
<reference evidence="1" key="2">
    <citation type="journal article" date="2021" name="Syst. Appl. Microbiol.">
        <title>Roseomonas hellenica sp. nov., isolated from roots of wild-growing Alkanna tinctoria.</title>
        <authorList>
            <person name="Rat A."/>
            <person name="Naranjo H.D."/>
            <person name="Lebbe L."/>
            <person name="Cnockaert M."/>
            <person name="Krigas N."/>
            <person name="Grigoriadou K."/>
            <person name="Maloupa E."/>
            <person name="Willems A."/>
        </authorList>
    </citation>
    <scope>NUCLEOTIDE SEQUENCE</scope>
    <source>
        <strain evidence="1">LMG 31228</strain>
    </source>
</reference>
<dbReference type="RefSeq" id="WP_211844843.1">
    <property type="nucleotide sequence ID" value="NZ_JAAEDL010000002.1"/>
</dbReference>
<dbReference type="Proteomes" id="UP001138709">
    <property type="component" value="Unassembled WGS sequence"/>
</dbReference>
<evidence type="ECO:0000313" key="2">
    <source>
        <dbReference type="Proteomes" id="UP001138709"/>
    </source>
</evidence>